<gene>
    <name evidence="5" type="ORF">T265_09627</name>
</gene>
<dbReference type="STRING" id="6198.A0A075A4B7"/>
<feature type="compositionally biased region" description="Polar residues" evidence="3">
    <location>
        <begin position="136"/>
        <end position="151"/>
    </location>
</feature>
<organism evidence="5 6">
    <name type="scientific">Opisthorchis viverrini</name>
    <name type="common">Southeast Asian liver fluke</name>
    <dbReference type="NCBI Taxonomy" id="6198"/>
    <lineage>
        <taxon>Eukaryota</taxon>
        <taxon>Metazoa</taxon>
        <taxon>Spiralia</taxon>
        <taxon>Lophotrochozoa</taxon>
        <taxon>Platyhelminthes</taxon>
        <taxon>Trematoda</taxon>
        <taxon>Digenea</taxon>
        <taxon>Opisthorchiida</taxon>
        <taxon>Opisthorchiata</taxon>
        <taxon>Opisthorchiidae</taxon>
        <taxon>Opisthorchis</taxon>
    </lineage>
</organism>
<feature type="region of interest" description="Disordered" evidence="3">
    <location>
        <begin position="17"/>
        <end position="51"/>
    </location>
</feature>
<dbReference type="PANTHER" id="PTHR10881:SF46">
    <property type="entry name" value="GOLGIN SUBFAMILY A MEMBER 2"/>
    <property type="match status" value="1"/>
</dbReference>
<feature type="compositionally biased region" description="Polar residues" evidence="3">
    <location>
        <begin position="268"/>
        <end position="283"/>
    </location>
</feature>
<dbReference type="PANTHER" id="PTHR10881">
    <property type="entry name" value="GOLGIN SUBFAMILY A MEMBER-RELATED"/>
    <property type="match status" value="1"/>
</dbReference>
<feature type="region of interest" description="Disordered" evidence="3">
    <location>
        <begin position="665"/>
        <end position="692"/>
    </location>
</feature>
<feature type="region of interest" description="Disordered" evidence="3">
    <location>
        <begin position="268"/>
        <end position="319"/>
    </location>
</feature>
<feature type="coiled-coil region" evidence="2">
    <location>
        <begin position="340"/>
        <end position="367"/>
    </location>
</feature>
<proteinExistence type="predicted"/>
<evidence type="ECO:0000259" key="4">
    <source>
        <dbReference type="Pfam" id="PF15070"/>
    </source>
</evidence>
<feature type="compositionally biased region" description="Polar residues" evidence="3">
    <location>
        <begin position="302"/>
        <end position="316"/>
    </location>
</feature>
<dbReference type="RefSeq" id="XP_009174020.1">
    <property type="nucleotide sequence ID" value="XM_009175756.1"/>
</dbReference>
<keyword evidence="1 2" id="KW-0175">Coiled coil</keyword>
<sequence length="1201" mass="134573">MSELSRSEKLAAAQLKLTKFRASKGGRRPGTENSHKTVDPQSTAAAYFTSPPNARLLENRSTLDSFDSGPVDSEALPAMVSSNGVNDPPAAKPSSLADYFRANQSSTSTLSSHDACLFPSRSEVEYTSTANTMVTYSSDEPHRNQCTGNRSDSGKEFPPTSFHPATSLGYALQQSSSKQLGVVDPTADELVPAPSTSMVDGDLNSNKAVYSEFVEPIGSVPTATTEKILQLSQQLNGILQTSEQLTTSFTSSHGSYSFPYQLSETGEQYCASQPDVSPDSNGYNAGPHSPYPGALDQHISKRSNTPTSTHSATAGSSYVRELEDRNVELAALLEKRGRAHERALAKLSALQEQYAKATAQAAADRQNLEQSTSRDLARSQEQIRAHAQTIGVLVAEKTELQTKVSHLERLANERSHEIEVIDERLQTYRKQSIDLERSLVTLKSDLEKASQESADLSSQLERYKSDVRRERISRENIEAELQEAYSRLNNREHEVKQLELNVTELRRQLELVQDVRLQMFEASYSLHPTAVCYISFWISSQVYANQLAVTGDAEHVKSDLAGGLEVAHFSSREEWLTERANLIQRIEELENTALQASKDSGRLESQYKAFVAQVEQQAGDLRSQLSDANASKQQLQLCLDEARRALREKEDELIECRSKLEIVHHQSSSPDSTRNVHKEDETQTSTGVATMDSTRLRELEDLTALQQSDLQRLTEETVSLKSKLLDAESVIHEKDVLLADRDSVLATATSERTALSRAVEQNRTLKQQLTELQDAFVSMSNQNMQLTSDLQREQHALREIGTIQHDYRGQLERLQEHCARRESEYNALSEAFEALSRELDRAREHGECDHATHTTLHVEAMQQQQQSDSAAAENNDELVGKLMKELENNHTTITALETRLELFESVLHRITVSFEWLQEHAADQDNGDVSRTALARKNGKDIRELHENALELVTSWDRLAQSLITQKNREVAVQAEQNRQHQATLQQLPSVEQWNKLQLAHTQLETKFVDCMDKLSRATEERAKLESVVTQLEMEAATVGEYVTLFAHRRAAAARRAQAREHLLGRLVKDRMRLRSRLQHMKDMVPQTAGERSDGGESADAEAHKEQNNPDDELRQTNFLSEFQSLLEEVNITTDEADAEAGLSLLCDEDVEEQSSKDQTTRDQSPDRLIRSTQTLEQLRQQVLQHDCPHCQCCVGVLLEV</sequence>
<evidence type="ECO:0000256" key="1">
    <source>
        <dbReference type="ARBA" id="ARBA00023054"/>
    </source>
</evidence>
<dbReference type="CTD" id="20323795"/>
<evidence type="ECO:0000313" key="5">
    <source>
        <dbReference type="EMBL" id="KER22234.1"/>
    </source>
</evidence>
<feature type="coiled-coil region" evidence="2">
    <location>
        <begin position="811"/>
        <end position="845"/>
    </location>
</feature>
<dbReference type="GeneID" id="20323795"/>
<feature type="coiled-coil region" evidence="2">
    <location>
        <begin position="755"/>
        <end position="782"/>
    </location>
</feature>
<dbReference type="KEGG" id="ovi:T265_09627"/>
<dbReference type="EMBL" id="KL596910">
    <property type="protein sequence ID" value="KER22234.1"/>
    <property type="molecule type" value="Genomic_DNA"/>
</dbReference>
<dbReference type="Proteomes" id="UP000054324">
    <property type="component" value="Unassembled WGS sequence"/>
</dbReference>
<protein>
    <recommendedName>
        <fullName evidence="4">Golgin subfamily A conserved domain-containing protein</fullName>
    </recommendedName>
</protein>
<feature type="compositionally biased region" description="Basic and acidic residues" evidence="3">
    <location>
        <begin position="29"/>
        <end position="38"/>
    </location>
</feature>
<evidence type="ECO:0000256" key="2">
    <source>
        <dbReference type="SAM" id="Coils"/>
    </source>
</evidence>
<feature type="domain" description="Golgin subfamily A conserved" evidence="4">
    <location>
        <begin position="643"/>
        <end position="1094"/>
    </location>
</feature>
<feature type="compositionally biased region" description="Basic residues" evidence="3">
    <location>
        <begin position="18"/>
        <end position="27"/>
    </location>
</feature>
<feature type="coiled-coil region" evidence="2">
    <location>
        <begin position="572"/>
        <end position="659"/>
    </location>
</feature>
<dbReference type="InterPro" id="IPR024858">
    <property type="entry name" value="GOLGA"/>
</dbReference>
<feature type="region of interest" description="Disordered" evidence="3">
    <location>
        <begin position="1079"/>
        <end position="1114"/>
    </location>
</feature>
<name>A0A075A4B7_OPIVI</name>
<reference evidence="5 6" key="1">
    <citation type="submission" date="2013-11" db="EMBL/GenBank/DDBJ databases">
        <title>Opisthorchis viverrini - life in the bile duct.</title>
        <authorList>
            <person name="Young N.D."/>
            <person name="Nagarajan N."/>
            <person name="Lin S.J."/>
            <person name="Korhonen P.K."/>
            <person name="Jex A.R."/>
            <person name="Hall R.S."/>
            <person name="Safavi-Hemami H."/>
            <person name="Kaewkong W."/>
            <person name="Bertrand D."/>
            <person name="Gao S."/>
            <person name="Seet Q."/>
            <person name="Wongkham S."/>
            <person name="Teh B.T."/>
            <person name="Wongkham C."/>
            <person name="Intapan P.M."/>
            <person name="Maleewong W."/>
            <person name="Yang X."/>
            <person name="Hu M."/>
            <person name="Wang Z."/>
            <person name="Hofmann A."/>
            <person name="Sternberg P.W."/>
            <person name="Tan P."/>
            <person name="Wang J."/>
            <person name="Gasser R.B."/>
        </authorList>
    </citation>
    <scope>NUCLEOTIDE SEQUENCE [LARGE SCALE GENOMIC DNA]</scope>
</reference>
<dbReference type="OrthoDB" id="5978643at2759"/>
<feature type="coiled-coil region" evidence="2">
    <location>
        <begin position="432"/>
        <end position="515"/>
    </location>
</feature>
<feature type="compositionally biased region" description="Basic and acidic residues" evidence="3">
    <location>
        <begin position="1091"/>
        <end position="1114"/>
    </location>
</feature>
<feature type="compositionally biased region" description="Polar residues" evidence="3">
    <location>
        <begin position="683"/>
        <end position="692"/>
    </location>
</feature>
<feature type="region of interest" description="Disordered" evidence="3">
    <location>
        <begin position="136"/>
        <end position="164"/>
    </location>
</feature>
<dbReference type="GO" id="GO:0005794">
    <property type="term" value="C:Golgi apparatus"/>
    <property type="evidence" value="ECO:0007669"/>
    <property type="project" value="InterPro"/>
</dbReference>
<dbReference type="Pfam" id="PF15070">
    <property type="entry name" value="GOLGA2L5"/>
    <property type="match status" value="1"/>
</dbReference>
<accession>A0A075A4B7</accession>
<dbReference type="InterPro" id="IPR043976">
    <property type="entry name" value="GOLGA_cons_dom"/>
</dbReference>
<keyword evidence="6" id="KW-1185">Reference proteome</keyword>
<dbReference type="AlphaFoldDB" id="A0A075A4B7"/>
<evidence type="ECO:0000256" key="3">
    <source>
        <dbReference type="SAM" id="MobiDB-lite"/>
    </source>
</evidence>
<evidence type="ECO:0000313" key="6">
    <source>
        <dbReference type="Proteomes" id="UP000054324"/>
    </source>
</evidence>